<accession>A0ABT1RLM2</accession>
<dbReference type="NCBIfam" id="NF006395">
    <property type="entry name" value="PRK08644.1"/>
    <property type="match status" value="1"/>
</dbReference>
<keyword evidence="2" id="KW-0548">Nucleotidyltransferase</keyword>
<comment type="caution">
    <text evidence="2">The sequence shown here is derived from an EMBL/GenBank/DDBJ whole genome shotgun (WGS) entry which is preliminary data.</text>
</comment>
<evidence type="ECO:0000259" key="1">
    <source>
        <dbReference type="Pfam" id="PF00899"/>
    </source>
</evidence>
<proteinExistence type="predicted"/>
<gene>
    <name evidence="2" type="primary">thiF</name>
    <name evidence="2" type="ORF">NE619_04960</name>
</gene>
<protein>
    <submittedName>
        <fullName evidence="2">Sulfur carrier protein ThiS adenylyltransferase ThiF</fullName>
    </submittedName>
</protein>
<dbReference type="GO" id="GO:0016779">
    <property type="term" value="F:nucleotidyltransferase activity"/>
    <property type="evidence" value="ECO:0007669"/>
    <property type="project" value="UniProtKB-KW"/>
</dbReference>
<dbReference type="InterPro" id="IPR012729">
    <property type="entry name" value="ThiF_fam2"/>
</dbReference>
<evidence type="ECO:0000313" key="2">
    <source>
        <dbReference type="EMBL" id="MCQ4636068.1"/>
    </source>
</evidence>
<feature type="domain" description="THIF-type NAD/FAD binding fold" evidence="1">
    <location>
        <begin position="18"/>
        <end position="210"/>
    </location>
</feature>
<dbReference type="PANTHER" id="PTHR43267">
    <property type="entry name" value="TRNA THREONYLCARBAMOYLADENOSINE DEHYDRATASE"/>
    <property type="match status" value="1"/>
</dbReference>
<dbReference type="InterPro" id="IPR045886">
    <property type="entry name" value="ThiF/MoeB/HesA"/>
</dbReference>
<dbReference type="PANTHER" id="PTHR43267:SF3">
    <property type="entry name" value="THIF PROTEIN"/>
    <property type="match status" value="1"/>
</dbReference>
<sequence length="212" mass="23442">MGDLIPSKEEIRAICDSRFSPAVYEKLRQSSVAVAGLGGLGSNIAVMLARTGIGRLKLIDFDRVDLSNLNRQVYDVRHLGQLKTEALAQRLREINPYIDLELYNGRITEAQVGDVFSGYRYICEAFDGPEDKAMLAQQVLSCLPRAYLVAGSGMAGYDDADRIRTRKVSRRFYVCGDEQSDIAEGIGLMAPRVAVCAGHQANKIVQLILEER</sequence>
<dbReference type="Proteomes" id="UP001524502">
    <property type="component" value="Unassembled WGS sequence"/>
</dbReference>
<dbReference type="SUPFAM" id="SSF69572">
    <property type="entry name" value="Activating enzymes of the ubiquitin-like proteins"/>
    <property type="match status" value="1"/>
</dbReference>
<dbReference type="RefSeq" id="WP_256131257.1">
    <property type="nucleotide sequence ID" value="NZ_JANFXK010000004.1"/>
</dbReference>
<organism evidence="2 3">
    <name type="scientific">Anaerovorax odorimutans</name>
    <dbReference type="NCBI Taxonomy" id="109327"/>
    <lineage>
        <taxon>Bacteria</taxon>
        <taxon>Bacillati</taxon>
        <taxon>Bacillota</taxon>
        <taxon>Clostridia</taxon>
        <taxon>Peptostreptococcales</taxon>
        <taxon>Anaerovoracaceae</taxon>
        <taxon>Anaerovorax</taxon>
    </lineage>
</organism>
<dbReference type="NCBIfam" id="TIGR02354">
    <property type="entry name" value="thiF_fam2"/>
    <property type="match status" value="1"/>
</dbReference>
<dbReference type="EMBL" id="JANFXK010000004">
    <property type="protein sequence ID" value="MCQ4636068.1"/>
    <property type="molecule type" value="Genomic_DNA"/>
</dbReference>
<dbReference type="InterPro" id="IPR035985">
    <property type="entry name" value="Ubiquitin-activating_enz"/>
</dbReference>
<name>A0ABT1RLM2_9FIRM</name>
<evidence type="ECO:0000313" key="3">
    <source>
        <dbReference type="Proteomes" id="UP001524502"/>
    </source>
</evidence>
<dbReference type="InterPro" id="IPR000594">
    <property type="entry name" value="ThiF_NAD_FAD-bd"/>
</dbReference>
<keyword evidence="2" id="KW-0808">Transferase</keyword>
<dbReference type="Gene3D" id="3.40.50.720">
    <property type="entry name" value="NAD(P)-binding Rossmann-like Domain"/>
    <property type="match status" value="1"/>
</dbReference>
<reference evidence="2 3" key="1">
    <citation type="submission" date="2022-06" db="EMBL/GenBank/DDBJ databases">
        <title>Isolation of gut microbiota from human fecal samples.</title>
        <authorList>
            <person name="Pamer E.G."/>
            <person name="Barat B."/>
            <person name="Waligurski E."/>
            <person name="Medina S."/>
            <person name="Paddock L."/>
            <person name="Mostad J."/>
        </authorList>
    </citation>
    <scope>NUCLEOTIDE SEQUENCE [LARGE SCALE GENOMIC DNA]</scope>
    <source>
        <strain evidence="2 3">SL.3.17</strain>
    </source>
</reference>
<dbReference type="Pfam" id="PF00899">
    <property type="entry name" value="ThiF"/>
    <property type="match status" value="1"/>
</dbReference>
<keyword evidence="3" id="KW-1185">Reference proteome</keyword>